<evidence type="ECO:0000256" key="4">
    <source>
        <dbReference type="ARBA" id="ARBA00022806"/>
    </source>
</evidence>
<keyword evidence="3" id="KW-0378">Hydrolase</keyword>
<dbReference type="Proteomes" id="UP001172743">
    <property type="component" value="Unassembled WGS sequence"/>
</dbReference>
<dbReference type="InterPro" id="IPR027417">
    <property type="entry name" value="P-loop_NTPase"/>
</dbReference>
<evidence type="ECO:0000313" key="9">
    <source>
        <dbReference type="EMBL" id="MDN4492487.1"/>
    </source>
</evidence>
<evidence type="ECO:0000256" key="2">
    <source>
        <dbReference type="ARBA" id="ARBA00022741"/>
    </source>
</evidence>
<name>A0ABT8GM30_9BACL</name>
<dbReference type="InterPro" id="IPR041679">
    <property type="entry name" value="DNA2/NAM7-like_C"/>
</dbReference>
<accession>A0ABT8GM30</accession>
<dbReference type="InterPro" id="IPR041677">
    <property type="entry name" value="DNA2/NAM7_AAA_11"/>
</dbReference>
<evidence type="ECO:0000259" key="7">
    <source>
        <dbReference type="Pfam" id="PF13086"/>
    </source>
</evidence>
<feature type="domain" description="DNA2/NAM7 helicase helicase" evidence="7">
    <location>
        <begin position="795"/>
        <end position="979"/>
    </location>
</feature>
<dbReference type="CDD" id="cd18808">
    <property type="entry name" value="SF1_C_Upf1"/>
    <property type="match status" value="1"/>
</dbReference>
<dbReference type="RefSeq" id="WP_301136598.1">
    <property type="nucleotide sequence ID" value="NZ_JAUHTQ010000002.1"/>
</dbReference>
<evidence type="ECO:0000256" key="3">
    <source>
        <dbReference type="ARBA" id="ARBA00022801"/>
    </source>
</evidence>
<protein>
    <submittedName>
        <fullName evidence="9">AAA domain-containing protein</fullName>
    </submittedName>
</protein>
<evidence type="ECO:0000259" key="8">
    <source>
        <dbReference type="Pfam" id="PF13087"/>
    </source>
</evidence>
<comment type="caution">
    <text evidence="9">The sequence shown here is derived from an EMBL/GenBank/DDBJ whole genome shotgun (WGS) entry which is preliminary data.</text>
</comment>
<sequence length="1261" mass="145726">MVQIMEAIETVKCFIVLTNTAREAIKQHFQDEHSFFKLQNPFEVYIEKQSVEETSLSLTIYFDNQRNEKLKKKFGDRVVIMDCAFDLKNGLVAKSFRTRGKNTPVATNRRQRMRIRLVPSRINGHTYPKEFISTLAQLPIAQERFDFVNKRISSWEGYLKVQYKNASIDDIDATFHSIQYSSDYSKVSIRCNGIEDKEWKQLKGLSAYVKGHPREIGEVVKANKHERTIQIELNPRVAKLARTNEFDFTSEYITFSNASTKSQLNRLLKGFERLKEGLAANPNLENILFEDTPKISERKNEIELDFHNNLNEYQRAAVAGAIAAEDLYVIQGPPGTGKTTVISEICYQNAKAGLKTLIASQSNLAVDNALGRLLSNKDIRILRYGRTESIEEEGKKFIEENVSEYWKEQTYEAITKEIEGHKTKELQLKEEISNCETRIADLKAKETRLLKEIEIKVTAKEKLRVISEEISQLKKQIVPLKKEREKTEETLEKLVESRNKISTRINEIKQSLETIGSAAEIDEEIQKAKNNIIKSQQMLEYNHVKSELGKIEFQLDEVQKQSKAFADRSSMLDSTMQEVHALKKVHDVESFIEKNGIRRGYVLNRLFSDMEQIAEKLVGFKSLNEISSRLEKAMEYSQKNLGIQVRMPQLTNNDHYSLQEIDEFLTKLSRAFANKTINKDNGVRSIEGLYKRKLVLGQLAQRYRALIEESLLIFRKIKEDIIDQMMQQGGIDQSSILSFKTKEEDLKTKQAYYKTQLQSFDFTIQEVESIPSIAEIQTVRDVLEKEIIELEQNKEKIDGLKNQLSKKQEEFESVEKQITNGEAVLKEMIAQLKELNSQGIQLEKQSEQLEQITKQNPELELEKTKEKINNEEQGIEKLHKKIDMLPVAQSMQLQWKALLEQATEHDLDEIRKLYVKHANVIGTTCVASANKEFMENYPIFDVVIIDEVSKATPPELLLPMLKGKKVVLVGDHHQLPPLIGDDTFEETLETVIKESDTFEEKRELEKLLEESLFERLYKNLPTSNKKMLAIQYRMHENIMKTISPFYEYGNDSLQCGLPDSDALRDHKLESPFFKRNEHLLWVDIPNKQEFFEERMKEGSSLLNESEIQVIRKMLTDLNEATAKAKAEGLIPKEELKSIGVISFYAAQVKRINRLIEQELKLPHLHIRTGSVDKFQGMEMDVILVSMVRNNDNRHGDIGFAKDYRRLNVALSRARELLVLIGSTEMFVNRPKKEETRKMYKTLLNTVKSQNGYRNTIESIIS</sequence>
<feature type="coiled-coil region" evidence="6">
    <location>
        <begin position="411"/>
        <end position="538"/>
    </location>
</feature>
<comment type="similarity">
    <text evidence="1">Belongs to the DNA2/NAM7 helicase family.</text>
</comment>
<dbReference type="Pfam" id="PF13086">
    <property type="entry name" value="AAA_11"/>
    <property type="match status" value="2"/>
</dbReference>
<keyword evidence="2" id="KW-0547">Nucleotide-binding</keyword>
<dbReference type="InterPro" id="IPR050534">
    <property type="entry name" value="Coronavir_polyprotein_1ab"/>
</dbReference>
<dbReference type="Gene3D" id="3.40.50.300">
    <property type="entry name" value="P-loop containing nucleotide triphosphate hydrolases"/>
    <property type="match status" value="3"/>
</dbReference>
<evidence type="ECO:0000313" key="10">
    <source>
        <dbReference type="Proteomes" id="UP001172743"/>
    </source>
</evidence>
<proteinExistence type="inferred from homology"/>
<organism evidence="9 10">
    <name type="scientific">Ureibacillus aquaedulcis</name>
    <dbReference type="NCBI Taxonomy" id="3058421"/>
    <lineage>
        <taxon>Bacteria</taxon>
        <taxon>Bacillati</taxon>
        <taxon>Bacillota</taxon>
        <taxon>Bacilli</taxon>
        <taxon>Bacillales</taxon>
        <taxon>Caryophanaceae</taxon>
        <taxon>Ureibacillus</taxon>
    </lineage>
</organism>
<dbReference type="InterPro" id="IPR047187">
    <property type="entry name" value="SF1_C_Upf1"/>
</dbReference>
<keyword evidence="6" id="KW-0175">Coiled coil</keyword>
<evidence type="ECO:0000256" key="1">
    <source>
        <dbReference type="ARBA" id="ARBA00007913"/>
    </source>
</evidence>
<feature type="coiled-coil region" evidence="6">
    <location>
        <begin position="773"/>
        <end position="881"/>
    </location>
</feature>
<feature type="domain" description="DNA2/NAM7 helicase helicase" evidence="7">
    <location>
        <begin position="309"/>
        <end position="495"/>
    </location>
</feature>
<reference evidence="9" key="1">
    <citation type="submission" date="2023-07" db="EMBL/GenBank/DDBJ databases">
        <title>Ureibacillus sp. isolated from freshwater well.</title>
        <authorList>
            <person name="Kirdat K."/>
            <person name="Bhatt A."/>
            <person name="Teware R."/>
            <person name="Bhavsar Y."/>
            <person name="Yadav A."/>
        </authorList>
    </citation>
    <scope>NUCLEOTIDE SEQUENCE</scope>
    <source>
        <strain evidence="9">BA0131</strain>
    </source>
</reference>
<feature type="domain" description="DNA2/NAM7 helicase-like C-terminal" evidence="8">
    <location>
        <begin position="1008"/>
        <end position="1223"/>
    </location>
</feature>
<dbReference type="Pfam" id="PF13087">
    <property type="entry name" value="AAA_12"/>
    <property type="match status" value="1"/>
</dbReference>
<dbReference type="PANTHER" id="PTHR43788">
    <property type="entry name" value="DNA2/NAM7 HELICASE FAMILY MEMBER"/>
    <property type="match status" value="1"/>
</dbReference>
<keyword evidence="4" id="KW-0347">Helicase</keyword>
<dbReference type="PANTHER" id="PTHR43788:SF8">
    <property type="entry name" value="DNA-BINDING PROTEIN SMUBP-2"/>
    <property type="match status" value="1"/>
</dbReference>
<keyword evidence="10" id="KW-1185">Reference proteome</keyword>
<dbReference type="SUPFAM" id="SSF52540">
    <property type="entry name" value="P-loop containing nucleoside triphosphate hydrolases"/>
    <property type="match status" value="1"/>
</dbReference>
<keyword evidence="5" id="KW-0067">ATP-binding</keyword>
<evidence type="ECO:0000256" key="6">
    <source>
        <dbReference type="SAM" id="Coils"/>
    </source>
</evidence>
<dbReference type="EMBL" id="JAUHTQ010000002">
    <property type="protein sequence ID" value="MDN4492487.1"/>
    <property type="molecule type" value="Genomic_DNA"/>
</dbReference>
<evidence type="ECO:0000256" key="5">
    <source>
        <dbReference type="ARBA" id="ARBA00022840"/>
    </source>
</evidence>
<gene>
    <name evidence="9" type="ORF">QYB95_02930</name>
</gene>